<evidence type="ECO:0000313" key="9">
    <source>
        <dbReference type="Proteomes" id="UP000030643"/>
    </source>
</evidence>
<dbReference type="Proteomes" id="UP000030643">
    <property type="component" value="Unassembled WGS sequence"/>
</dbReference>
<dbReference type="PANTHER" id="PTHR42790">
    <property type="entry name" value="AMINOTRANSFERASE"/>
    <property type="match status" value="1"/>
</dbReference>
<evidence type="ECO:0000259" key="7">
    <source>
        <dbReference type="Pfam" id="PF00155"/>
    </source>
</evidence>
<proteinExistence type="inferred from homology"/>
<feature type="domain" description="Aminotransferase class I/classII large" evidence="7">
    <location>
        <begin position="33"/>
        <end position="390"/>
    </location>
</feature>
<comment type="similarity">
    <text evidence="2">Belongs to the class-I pyridoxal-phosphate-dependent aminotransferase family.</text>
</comment>
<dbReference type="Pfam" id="PF00155">
    <property type="entry name" value="Aminotran_1_2"/>
    <property type="match status" value="1"/>
</dbReference>
<dbReference type="OrthoDB" id="9802328at2"/>
<dbReference type="EMBL" id="DF820490">
    <property type="protein sequence ID" value="GAK31131.1"/>
    <property type="molecule type" value="Genomic_DNA"/>
</dbReference>
<accession>A0A069D196</accession>
<dbReference type="eggNOG" id="COG1167">
    <property type="taxonomic scope" value="Bacteria"/>
</dbReference>
<dbReference type="InterPro" id="IPR015424">
    <property type="entry name" value="PyrdxlP-dep_Trfase"/>
</dbReference>
<keyword evidence="6" id="KW-0663">Pyridoxal phosphate</keyword>
<dbReference type="SUPFAM" id="SSF53383">
    <property type="entry name" value="PLP-dependent transferases"/>
    <property type="match status" value="1"/>
</dbReference>
<dbReference type="InterPro" id="IPR050859">
    <property type="entry name" value="Class-I_PLP-dep_aminotransf"/>
</dbReference>
<dbReference type="InterPro" id="IPR004839">
    <property type="entry name" value="Aminotransferase_I/II_large"/>
</dbReference>
<evidence type="ECO:0000256" key="4">
    <source>
        <dbReference type="ARBA" id="ARBA00022576"/>
    </source>
</evidence>
<dbReference type="Gene3D" id="3.40.640.10">
    <property type="entry name" value="Type I PLP-dependent aspartate aminotransferase-like (Major domain)"/>
    <property type="match status" value="1"/>
</dbReference>
<dbReference type="STRING" id="1329250.WOSG25_071080"/>
<reference evidence="9" key="1">
    <citation type="journal article" date="2014" name="Genome Announc.">
        <title>Draft genome sequence of Weissella oryzae SG25T, isolated from fermented rice grains.</title>
        <authorList>
            <person name="Tanizawa Y."/>
            <person name="Fujisawa T."/>
            <person name="Mochizuki T."/>
            <person name="Kaminuma E."/>
            <person name="Suzuki Y."/>
            <person name="Nakamura Y."/>
            <person name="Tohno M."/>
        </authorList>
    </citation>
    <scope>NUCLEOTIDE SEQUENCE [LARGE SCALE GENOMIC DNA]</scope>
    <source>
        <strain evidence="9">DSM 25784 / JCM 18191 / LMG 30913 / SG25</strain>
    </source>
</reference>
<evidence type="ECO:0000256" key="5">
    <source>
        <dbReference type="ARBA" id="ARBA00022679"/>
    </source>
</evidence>
<dbReference type="InterPro" id="IPR015421">
    <property type="entry name" value="PyrdxlP-dep_Trfase_major"/>
</dbReference>
<dbReference type="RefSeq" id="WP_027699162.1">
    <property type="nucleotide sequence ID" value="NZ_DF820490.1"/>
</dbReference>
<dbReference type="PANTHER" id="PTHR42790:SF19">
    <property type="entry name" value="KYNURENINE_ALPHA-AMINOADIPATE AMINOTRANSFERASE, MITOCHONDRIAL"/>
    <property type="match status" value="1"/>
</dbReference>
<evidence type="ECO:0000256" key="3">
    <source>
        <dbReference type="ARBA" id="ARBA00011738"/>
    </source>
</evidence>
<evidence type="ECO:0000256" key="1">
    <source>
        <dbReference type="ARBA" id="ARBA00001933"/>
    </source>
</evidence>
<gene>
    <name evidence="8" type="ORF">WOSG25_071080</name>
</gene>
<dbReference type="GO" id="GO:0030170">
    <property type="term" value="F:pyridoxal phosphate binding"/>
    <property type="evidence" value="ECO:0007669"/>
    <property type="project" value="InterPro"/>
</dbReference>
<organism evidence="8 9">
    <name type="scientific">Weissella oryzae (strain DSM 25784 / JCM 18191 / LMG 30913 / SG25)</name>
    <dbReference type="NCBI Taxonomy" id="1329250"/>
    <lineage>
        <taxon>Bacteria</taxon>
        <taxon>Bacillati</taxon>
        <taxon>Bacillota</taxon>
        <taxon>Bacilli</taxon>
        <taxon>Lactobacillales</taxon>
        <taxon>Lactobacillaceae</taxon>
        <taxon>Weissella</taxon>
    </lineage>
</organism>
<evidence type="ECO:0000313" key="8">
    <source>
        <dbReference type="EMBL" id="GAK31131.1"/>
    </source>
</evidence>
<keyword evidence="4 8" id="KW-0032">Aminotransferase</keyword>
<dbReference type="FunFam" id="3.40.640.10:FF:000053">
    <property type="entry name" value="Aminotransferase, class I"/>
    <property type="match status" value="1"/>
</dbReference>
<dbReference type="AlphaFoldDB" id="A0A069D196"/>
<evidence type="ECO:0000256" key="2">
    <source>
        <dbReference type="ARBA" id="ARBA00007441"/>
    </source>
</evidence>
<keyword evidence="9" id="KW-1185">Reference proteome</keyword>
<dbReference type="CDD" id="cd00609">
    <property type="entry name" value="AAT_like"/>
    <property type="match status" value="1"/>
</dbReference>
<protein>
    <submittedName>
        <fullName evidence="8">Aminotransferase</fullName>
    </submittedName>
</protein>
<keyword evidence="5 8" id="KW-0808">Transferase</keyword>
<name>A0A069D196_WEIOS</name>
<comment type="subunit">
    <text evidence="3">Homodimer.</text>
</comment>
<dbReference type="GO" id="GO:0008483">
    <property type="term" value="F:transaminase activity"/>
    <property type="evidence" value="ECO:0007669"/>
    <property type="project" value="UniProtKB-KW"/>
</dbReference>
<dbReference type="Gene3D" id="3.90.1150.10">
    <property type="entry name" value="Aspartate Aminotransferase, domain 1"/>
    <property type="match status" value="1"/>
</dbReference>
<comment type="cofactor">
    <cofactor evidence="1">
        <name>pyridoxal 5'-phosphate</name>
        <dbReference type="ChEBI" id="CHEBI:597326"/>
    </cofactor>
</comment>
<evidence type="ECO:0000256" key="6">
    <source>
        <dbReference type="ARBA" id="ARBA00022898"/>
    </source>
</evidence>
<dbReference type="GO" id="GO:1901605">
    <property type="term" value="P:alpha-amino acid metabolic process"/>
    <property type="evidence" value="ECO:0007669"/>
    <property type="project" value="TreeGrafter"/>
</dbReference>
<sequence>MKTISKLASRNQTGAGLKINDIFAETAQTDNISFGMGLPDNAAFPSEALEEAFHQAVINEGMGVFQYHGTQGPQVLREKITQLADRYYGIDIAADDVILTQGGQQAIDMVGRAFLNQHDDIIVEGPTYVGALEALDGYEPNYHEVPLQADGMDMEQLELTLQKYPATKFVYTIPDFQNPTGITMSLEKRQRLLALAEQYDFYIIEDSPYRYLRYSGDMLPSLAALDQNGRVVLISSFSKILAPALRTGWLTASPELIAHFLEIKAALDLQPPHLNLMAIDSFLANNDLAEHIAKLSAIYRTKRDLMVTILEKNLPESVSFTRPDGGFFIWVTLPESIDATKLLLGPMLKEAKIIYVPSEMQYASRQVKNHFRLNFTNPSSTDIEVGITRLAQFLKKIC</sequence>
<dbReference type="InterPro" id="IPR015422">
    <property type="entry name" value="PyrdxlP-dep_Trfase_small"/>
</dbReference>